<evidence type="ECO:0000313" key="3">
    <source>
        <dbReference type="Proteomes" id="UP000649345"/>
    </source>
</evidence>
<proteinExistence type="predicted"/>
<dbReference type="Proteomes" id="UP000649345">
    <property type="component" value="Unassembled WGS sequence"/>
</dbReference>
<dbReference type="GO" id="GO:0016987">
    <property type="term" value="F:sigma factor activity"/>
    <property type="evidence" value="ECO:0007669"/>
    <property type="project" value="InterPro"/>
</dbReference>
<evidence type="ECO:0000313" key="2">
    <source>
        <dbReference type="EMBL" id="MBC5658321.1"/>
    </source>
</evidence>
<organism evidence="2 3">
    <name type="scientific">Anaerosacchariphilus hominis</name>
    <dbReference type="NCBI Taxonomy" id="2763017"/>
    <lineage>
        <taxon>Bacteria</taxon>
        <taxon>Bacillati</taxon>
        <taxon>Bacillota</taxon>
        <taxon>Clostridia</taxon>
        <taxon>Lachnospirales</taxon>
        <taxon>Lachnospiraceae</taxon>
        <taxon>Anaerosacchariphilus</taxon>
    </lineage>
</organism>
<dbReference type="Pfam" id="PF08281">
    <property type="entry name" value="Sigma70_r4_2"/>
    <property type="match status" value="1"/>
</dbReference>
<protein>
    <submittedName>
        <fullName evidence="2">Sigma-70 family RNA polymerase sigma factor</fullName>
    </submittedName>
</protein>
<dbReference type="SUPFAM" id="SSF88659">
    <property type="entry name" value="Sigma3 and sigma4 domains of RNA polymerase sigma factors"/>
    <property type="match status" value="1"/>
</dbReference>
<dbReference type="InterPro" id="IPR013249">
    <property type="entry name" value="RNA_pol_sigma70_r4_t2"/>
</dbReference>
<dbReference type="InterPro" id="IPR013324">
    <property type="entry name" value="RNA_pol_sigma_r3/r4-like"/>
</dbReference>
<dbReference type="AlphaFoldDB" id="A0A923L9J7"/>
<dbReference type="Gene3D" id="1.10.10.10">
    <property type="entry name" value="Winged helix-like DNA-binding domain superfamily/Winged helix DNA-binding domain"/>
    <property type="match status" value="1"/>
</dbReference>
<gene>
    <name evidence="2" type="ORF">H8S44_00785</name>
</gene>
<dbReference type="GO" id="GO:0006352">
    <property type="term" value="P:DNA-templated transcription initiation"/>
    <property type="evidence" value="ECO:0007669"/>
    <property type="project" value="InterPro"/>
</dbReference>
<feature type="domain" description="RNA polymerase sigma factor 70 region 4 type 2" evidence="1">
    <location>
        <begin position="123"/>
        <end position="173"/>
    </location>
</feature>
<keyword evidence="3" id="KW-1185">Reference proteome</keyword>
<evidence type="ECO:0000259" key="1">
    <source>
        <dbReference type="Pfam" id="PF08281"/>
    </source>
</evidence>
<accession>A0A923L9J7</accession>
<dbReference type="InterPro" id="IPR036388">
    <property type="entry name" value="WH-like_DNA-bd_sf"/>
</dbReference>
<sequence length="184" mass="21244">MQQFKEQLFLSIGTKLAVFLYHSQVLSGAGHRQKLRKSIGILETFGGKAMWQRNNGQAEDDLQFRFTAYLVSAVKRRRKDYLIQLYKRSSIESTVEVVYESEPSSEEVVLDRLPLMDVIENGALLEALQKLNERERQIFLARTLEEEDFETLGVRFGLSYKGVAALYYRTIQKIRKSIEGGDKK</sequence>
<dbReference type="EMBL" id="JACOOR010000001">
    <property type="protein sequence ID" value="MBC5658321.1"/>
    <property type="molecule type" value="Genomic_DNA"/>
</dbReference>
<dbReference type="GO" id="GO:0003677">
    <property type="term" value="F:DNA binding"/>
    <property type="evidence" value="ECO:0007669"/>
    <property type="project" value="InterPro"/>
</dbReference>
<reference evidence="2" key="1">
    <citation type="submission" date="2020-08" db="EMBL/GenBank/DDBJ databases">
        <title>Genome public.</title>
        <authorList>
            <person name="Liu C."/>
            <person name="Sun Q."/>
        </authorList>
    </citation>
    <scope>NUCLEOTIDE SEQUENCE</scope>
    <source>
        <strain evidence="2">NSJ-68</strain>
    </source>
</reference>
<name>A0A923L9J7_9FIRM</name>
<comment type="caution">
    <text evidence="2">The sequence shown here is derived from an EMBL/GenBank/DDBJ whole genome shotgun (WGS) entry which is preliminary data.</text>
</comment>